<evidence type="ECO:0000256" key="8">
    <source>
        <dbReference type="ARBA" id="ARBA00013998"/>
    </source>
</evidence>
<evidence type="ECO:0000313" key="26">
    <source>
        <dbReference type="Proteomes" id="UP000671913"/>
    </source>
</evidence>
<dbReference type="Gene3D" id="3.40.50.280">
    <property type="entry name" value="Cobalamin-binding domain"/>
    <property type="match status" value="1"/>
</dbReference>
<evidence type="ECO:0000256" key="4">
    <source>
        <dbReference type="ARBA" id="ARBA00005178"/>
    </source>
</evidence>
<evidence type="ECO:0000313" key="25">
    <source>
        <dbReference type="EMBL" id="QSZ27737.1"/>
    </source>
</evidence>
<dbReference type="AlphaFoldDB" id="A0A975AWH6"/>
<evidence type="ECO:0000256" key="1">
    <source>
        <dbReference type="ARBA" id="ARBA00001700"/>
    </source>
</evidence>
<dbReference type="PROSITE" id="PS50972">
    <property type="entry name" value="PTERIN_BINDING"/>
    <property type="match status" value="1"/>
</dbReference>
<dbReference type="InterPro" id="IPR000489">
    <property type="entry name" value="Pterin-binding_dom"/>
</dbReference>
<evidence type="ECO:0000259" key="22">
    <source>
        <dbReference type="PROSITE" id="PS50972"/>
    </source>
</evidence>
<evidence type="ECO:0000259" key="24">
    <source>
        <dbReference type="PROSITE" id="PS51337"/>
    </source>
</evidence>
<evidence type="ECO:0000256" key="16">
    <source>
        <dbReference type="ARBA" id="ARBA00023167"/>
    </source>
</evidence>
<evidence type="ECO:0000256" key="5">
    <source>
        <dbReference type="ARBA" id="ARBA00010398"/>
    </source>
</evidence>
<feature type="domain" description="Pterin-binding" evidence="22">
    <location>
        <begin position="314"/>
        <end position="558"/>
    </location>
</feature>
<comment type="function">
    <text evidence="18">Catalyzes the transfer of a methyl group from methyl-cobalamin to homocysteine, yielding enzyme-bound cob(I)alamin and methionine. Subsequently, remethylates the cofactor using methyltetrahydrofolate.</text>
</comment>
<evidence type="ECO:0000256" key="9">
    <source>
        <dbReference type="ARBA" id="ARBA00022603"/>
    </source>
</evidence>
<comment type="cofactor">
    <cofactor evidence="3">
        <name>methylcob(III)alamin</name>
        <dbReference type="ChEBI" id="CHEBI:28115"/>
    </cofactor>
</comment>
<dbReference type="Pfam" id="PF02310">
    <property type="entry name" value="B12-binding"/>
    <property type="match status" value="1"/>
</dbReference>
<name>A0A975AWH6_9THEO</name>
<evidence type="ECO:0000256" key="6">
    <source>
        <dbReference type="ARBA" id="ARBA00010854"/>
    </source>
</evidence>
<dbReference type="InterPro" id="IPR003759">
    <property type="entry name" value="Cbl-bd_cap"/>
</dbReference>
<evidence type="ECO:0000256" key="10">
    <source>
        <dbReference type="ARBA" id="ARBA00022605"/>
    </source>
</evidence>
<feature type="binding site" evidence="20">
    <location>
        <position position="269"/>
    </location>
    <ligand>
        <name>Zn(2+)</name>
        <dbReference type="ChEBI" id="CHEBI:29105"/>
    </ligand>
</feature>
<keyword evidence="10" id="KW-0028">Amino-acid biosynthesis</keyword>
<dbReference type="PROSITE" id="PS50970">
    <property type="entry name" value="HCY"/>
    <property type="match status" value="1"/>
</dbReference>
<dbReference type="Pfam" id="PF00809">
    <property type="entry name" value="Pterin_bind"/>
    <property type="match status" value="1"/>
</dbReference>
<dbReference type="FunFam" id="3.40.50.280:FF:000003">
    <property type="entry name" value="Dimethylamine methyltransferase corrinoid protein"/>
    <property type="match status" value="1"/>
</dbReference>
<dbReference type="RefSeq" id="WP_284680446.1">
    <property type="nucleotide sequence ID" value="NZ_CP060096.1"/>
</dbReference>
<keyword evidence="13" id="KW-0949">S-adenosyl-L-methionine</keyword>
<dbReference type="EC" id="2.1.1.13" evidence="7"/>
<comment type="pathway">
    <text evidence="4">Amino-acid biosynthesis; L-methionine biosynthesis via de novo pathway; L-methionine from L-homocysteine (MetH route): step 1/1.</text>
</comment>
<evidence type="ECO:0000256" key="12">
    <source>
        <dbReference type="ARBA" id="ARBA00022679"/>
    </source>
</evidence>
<dbReference type="GO" id="GO:0050667">
    <property type="term" value="P:homocysteine metabolic process"/>
    <property type="evidence" value="ECO:0007669"/>
    <property type="project" value="TreeGrafter"/>
</dbReference>
<dbReference type="GO" id="GO:0031419">
    <property type="term" value="F:cobalamin binding"/>
    <property type="evidence" value="ECO:0007669"/>
    <property type="project" value="UniProtKB-KW"/>
</dbReference>
<feature type="domain" description="B12-binding" evidence="23">
    <location>
        <begin position="673"/>
        <end position="796"/>
    </location>
</feature>
<dbReference type="PANTHER" id="PTHR45833:SF1">
    <property type="entry name" value="METHIONINE SYNTHASE"/>
    <property type="match status" value="1"/>
</dbReference>
<keyword evidence="16" id="KW-0486">Methionine biosynthesis</keyword>
<dbReference type="PIRSF" id="PIRSF037472">
    <property type="entry name" value="DHPS_mtfrase"/>
    <property type="match status" value="1"/>
</dbReference>
<accession>A0A975AWH6</accession>
<dbReference type="Pfam" id="PF02607">
    <property type="entry name" value="B12-binding_2"/>
    <property type="match status" value="1"/>
</dbReference>
<dbReference type="GO" id="GO:0032259">
    <property type="term" value="P:methylation"/>
    <property type="evidence" value="ECO:0007669"/>
    <property type="project" value="UniProtKB-KW"/>
</dbReference>
<evidence type="ECO:0000256" key="2">
    <source>
        <dbReference type="ARBA" id="ARBA00001947"/>
    </source>
</evidence>
<evidence type="ECO:0000256" key="20">
    <source>
        <dbReference type="PROSITE-ProRule" id="PRU00333"/>
    </source>
</evidence>
<evidence type="ECO:0000256" key="7">
    <source>
        <dbReference type="ARBA" id="ARBA00012032"/>
    </source>
</evidence>
<comment type="cofactor">
    <cofactor evidence="2 20">
        <name>Zn(2+)</name>
        <dbReference type="ChEBI" id="CHEBI:29105"/>
    </cofactor>
</comment>
<keyword evidence="14 20" id="KW-0479">Metal-binding</keyword>
<dbReference type="InterPro" id="IPR036724">
    <property type="entry name" value="Cobalamin-bd_sf"/>
</dbReference>
<dbReference type="PROSITE" id="PS51337">
    <property type="entry name" value="B12_BINDING_NTER"/>
    <property type="match status" value="1"/>
</dbReference>
<dbReference type="SUPFAM" id="SSF51717">
    <property type="entry name" value="Dihydropteroate synthetase-like"/>
    <property type="match status" value="1"/>
</dbReference>
<dbReference type="PROSITE" id="PS51332">
    <property type="entry name" value="B12_BINDING"/>
    <property type="match status" value="1"/>
</dbReference>
<dbReference type="Gene3D" id="3.20.20.20">
    <property type="entry name" value="Dihydropteroate synthase-like"/>
    <property type="match status" value="1"/>
</dbReference>
<dbReference type="GO" id="GO:0008705">
    <property type="term" value="F:methionine synthase activity"/>
    <property type="evidence" value="ECO:0007669"/>
    <property type="project" value="UniProtKB-EC"/>
</dbReference>
<gene>
    <name evidence="25" type="ORF">ACETAC_02215</name>
</gene>
<dbReference type="SUPFAM" id="SSF47644">
    <property type="entry name" value="Methionine synthase domain"/>
    <property type="match status" value="1"/>
</dbReference>
<dbReference type="KEGG" id="aaut:ACETAC_02215"/>
<protein>
    <recommendedName>
        <fullName evidence="8">Methionine synthase</fullName>
        <ecNumber evidence="7">2.1.1.13</ecNumber>
    </recommendedName>
    <alternativeName>
        <fullName evidence="19">5-methyltetrahydrofolate--homocysteine methyltransferase</fullName>
    </alternativeName>
</protein>
<feature type="domain" description="Hcy-binding" evidence="21">
    <location>
        <begin position="1"/>
        <end position="284"/>
    </location>
</feature>
<sequence length="796" mass="86855">MDIFQKALNNVVIFDGAMGTQLQEKGMKTGECPEYLNISQPEMIYDIHLSYLEAGADIIETNTFGANRIKLKAYNMSEDVSFIIAKAVSIAKRASNGKPVALSIGPIGELMKPYGKLTFEEAYDVFKEVAIAGEISGADIALIETMSDILEAKAAILAVKENTNLKIICTMTFQEDGRTLMGSDPVTAIISLQGLSLDAVGVNCSTGPDKMIDVVRKMSKVAHIPIIAQPNAGMPYIKDGKTVYNVSPEEFAKYSKKLVENGASIVGGCCGTTPEHIKKLKEYVKDIKLLRNTNIYTAVSSNTKTVFIGGSNPICIIGERINPTGKKKLSAAIKEGDINLVIEEAMAQQKAGSNVLDVNIGVPGINEEKMMPLIVSEIQNVSDLPLQIDSNDIKAIEKAVRIIRGKPIINSVNAQEKSLREVLPIVKKYGTCVIGLAMGNEGLPKNAEDRLENAKKIIKAALKIGIPKEDIIIDCIALTVSSEQTAAMETLKAIKLIKSELHVNTTIGLSNVSYGLPEGKFINSAFLAMAVSYGLDAVILNPNNDLTMDILHASMVLTAKDKRCENYIKRFKKEDNSHISSPHYDDTDKPQLLYKNILEGKKSDIDKLVLDILSKEAEPLNIIDNIVIPALKEVGDRYDKGVYFLPQLLSSAEVVQRAFKIIKDKLPRGTESRGKIILATVEGDIHDIGKNIVKVLLESYGYEVIDLGKDVKAEVILEKVKEINPLLVGLSALMTTTLFNMEKTIKILRQSSKVKIMVGGAALTEEYAYKIGADFYGANAQDAVRIADEVLKAKYL</sequence>
<dbReference type="GO" id="GO:0046872">
    <property type="term" value="F:metal ion binding"/>
    <property type="evidence" value="ECO:0007669"/>
    <property type="project" value="UniProtKB-KW"/>
</dbReference>
<evidence type="ECO:0000256" key="18">
    <source>
        <dbReference type="ARBA" id="ARBA00025552"/>
    </source>
</evidence>
<keyword evidence="26" id="KW-1185">Reference proteome</keyword>
<dbReference type="InterPro" id="IPR003726">
    <property type="entry name" value="HCY_dom"/>
</dbReference>
<evidence type="ECO:0000256" key="14">
    <source>
        <dbReference type="ARBA" id="ARBA00022723"/>
    </source>
</evidence>
<evidence type="ECO:0000256" key="3">
    <source>
        <dbReference type="ARBA" id="ARBA00001956"/>
    </source>
</evidence>
<organism evidence="25 26">
    <name type="scientific">Aceticella autotrophica</name>
    <dbReference type="NCBI Taxonomy" id="2755338"/>
    <lineage>
        <taxon>Bacteria</taxon>
        <taxon>Bacillati</taxon>
        <taxon>Bacillota</taxon>
        <taxon>Clostridia</taxon>
        <taxon>Thermoanaerobacterales</taxon>
        <taxon>Thermoanaerobacteraceae</taxon>
        <taxon>Aceticella</taxon>
    </lineage>
</organism>
<feature type="domain" description="B12-binding N-terminal" evidence="24">
    <location>
        <begin position="580"/>
        <end position="674"/>
    </location>
</feature>
<evidence type="ECO:0000256" key="17">
    <source>
        <dbReference type="ARBA" id="ARBA00023285"/>
    </source>
</evidence>
<dbReference type="PANTHER" id="PTHR45833">
    <property type="entry name" value="METHIONINE SYNTHASE"/>
    <property type="match status" value="1"/>
</dbReference>
<evidence type="ECO:0000259" key="23">
    <source>
        <dbReference type="PROSITE" id="PS51332"/>
    </source>
</evidence>
<dbReference type="GO" id="GO:0046653">
    <property type="term" value="P:tetrahydrofolate metabolic process"/>
    <property type="evidence" value="ECO:0007669"/>
    <property type="project" value="TreeGrafter"/>
</dbReference>
<dbReference type="Gene3D" id="3.20.20.330">
    <property type="entry name" value="Homocysteine-binding-like domain"/>
    <property type="match status" value="1"/>
</dbReference>
<keyword evidence="15 20" id="KW-0862">Zinc</keyword>
<dbReference type="NCBIfam" id="NF005719">
    <property type="entry name" value="PRK07535.1"/>
    <property type="match status" value="1"/>
</dbReference>
<dbReference type="SMART" id="SM01018">
    <property type="entry name" value="B12-binding_2"/>
    <property type="match status" value="1"/>
</dbReference>
<reference evidence="25" key="1">
    <citation type="submission" date="2020-08" db="EMBL/GenBank/DDBJ databases">
        <title>Genomic insights into the carbon and energy metabolism of the first obligate autotrophic acetogenic bacterium Aceticella autotrophica gen. nov., sp. nov.</title>
        <authorList>
            <person name="Toshchakov S.V."/>
            <person name="Elcheninov A.G."/>
            <person name="Kublanov I.V."/>
            <person name="Frolov E.N."/>
            <person name="Lebedinsky A.V."/>
        </authorList>
    </citation>
    <scope>NUCLEOTIDE SEQUENCE</scope>
    <source>
        <strain evidence="25">3443-3Ac</strain>
    </source>
</reference>
<dbReference type="SUPFAM" id="SSF52242">
    <property type="entry name" value="Cobalamin (vitamin B12)-binding domain"/>
    <property type="match status" value="1"/>
</dbReference>
<dbReference type="Proteomes" id="UP000671913">
    <property type="component" value="Chromosome"/>
</dbReference>
<feature type="binding site" evidence="20">
    <location>
        <position position="204"/>
    </location>
    <ligand>
        <name>Zn(2+)</name>
        <dbReference type="ChEBI" id="CHEBI:29105"/>
    </ligand>
</feature>
<evidence type="ECO:0000256" key="19">
    <source>
        <dbReference type="ARBA" id="ARBA00031040"/>
    </source>
</evidence>
<dbReference type="InterPro" id="IPR036594">
    <property type="entry name" value="Meth_synthase_dom"/>
</dbReference>
<evidence type="ECO:0000256" key="11">
    <source>
        <dbReference type="ARBA" id="ARBA00022628"/>
    </source>
</evidence>
<keyword evidence="9 20" id="KW-0489">Methyltransferase</keyword>
<comment type="catalytic activity">
    <reaction evidence="1">
        <text>(6S)-5-methyl-5,6,7,8-tetrahydrofolate + L-homocysteine = (6S)-5,6,7,8-tetrahydrofolate + L-methionine</text>
        <dbReference type="Rhea" id="RHEA:11172"/>
        <dbReference type="ChEBI" id="CHEBI:18608"/>
        <dbReference type="ChEBI" id="CHEBI:57453"/>
        <dbReference type="ChEBI" id="CHEBI:57844"/>
        <dbReference type="ChEBI" id="CHEBI:58199"/>
        <dbReference type="EC" id="2.1.1.13"/>
    </reaction>
</comment>
<dbReference type="EMBL" id="CP060096">
    <property type="protein sequence ID" value="QSZ27737.1"/>
    <property type="molecule type" value="Genomic_DNA"/>
</dbReference>
<feature type="binding site" evidence="20">
    <location>
        <position position="270"/>
    </location>
    <ligand>
        <name>Zn(2+)</name>
        <dbReference type="ChEBI" id="CHEBI:29105"/>
    </ligand>
</feature>
<dbReference type="Pfam" id="PF02574">
    <property type="entry name" value="S-methyl_trans"/>
    <property type="match status" value="1"/>
</dbReference>
<keyword evidence="12 20" id="KW-0808">Transferase</keyword>
<dbReference type="InterPro" id="IPR036589">
    <property type="entry name" value="HCY_dom_sf"/>
</dbReference>
<dbReference type="Gene3D" id="1.10.1240.10">
    <property type="entry name" value="Methionine synthase domain"/>
    <property type="match status" value="1"/>
</dbReference>
<dbReference type="GO" id="GO:0005829">
    <property type="term" value="C:cytosol"/>
    <property type="evidence" value="ECO:0007669"/>
    <property type="project" value="TreeGrafter"/>
</dbReference>
<dbReference type="InterPro" id="IPR050554">
    <property type="entry name" value="Met_Synthase/Corrinoid"/>
</dbReference>
<dbReference type="CDD" id="cd02070">
    <property type="entry name" value="corrinoid_protein_B12-BD"/>
    <property type="match status" value="1"/>
</dbReference>
<dbReference type="InterPro" id="IPR006158">
    <property type="entry name" value="Cobalamin-bd"/>
</dbReference>
<comment type="similarity">
    <text evidence="5">Belongs to the vitamin-B12 dependent methionine synthase family.</text>
</comment>
<dbReference type="SUPFAM" id="SSF82282">
    <property type="entry name" value="Homocysteine S-methyltransferase"/>
    <property type="match status" value="1"/>
</dbReference>
<evidence type="ECO:0000259" key="21">
    <source>
        <dbReference type="PROSITE" id="PS50970"/>
    </source>
</evidence>
<dbReference type="InterPro" id="IPR011005">
    <property type="entry name" value="Dihydropteroate_synth-like_sf"/>
</dbReference>
<proteinExistence type="inferred from homology"/>
<evidence type="ECO:0000256" key="15">
    <source>
        <dbReference type="ARBA" id="ARBA00022833"/>
    </source>
</evidence>
<evidence type="ECO:0000256" key="13">
    <source>
        <dbReference type="ARBA" id="ARBA00022691"/>
    </source>
</evidence>
<keyword evidence="17" id="KW-0170">Cobalt</keyword>
<comment type="similarity">
    <text evidence="6">Belongs to the methylamine corrinoid protein family.</text>
</comment>
<keyword evidence="11" id="KW-0846">Cobalamin</keyword>
<dbReference type="InterPro" id="IPR017215">
    <property type="entry name" value="MetH_bac"/>
</dbReference>